<feature type="compositionally biased region" description="Polar residues" evidence="1">
    <location>
        <begin position="749"/>
        <end position="762"/>
    </location>
</feature>
<feature type="region of interest" description="Disordered" evidence="1">
    <location>
        <begin position="808"/>
        <end position="827"/>
    </location>
</feature>
<feature type="transmembrane region" description="Helical" evidence="2">
    <location>
        <begin position="319"/>
        <end position="341"/>
    </location>
</feature>
<feature type="compositionally biased region" description="Low complexity" evidence="1">
    <location>
        <begin position="763"/>
        <end position="774"/>
    </location>
</feature>
<keyword evidence="2" id="KW-1133">Transmembrane helix</keyword>
<protein>
    <submittedName>
        <fullName evidence="4">Protein tincar</fullName>
    </submittedName>
</protein>
<dbReference type="PANTHER" id="PTHR21579:SF20">
    <property type="entry name" value="PROTEIN TINCAR"/>
    <property type="match status" value="1"/>
</dbReference>
<feature type="compositionally biased region" description="Basic residues" evidence="1">
    <location>
        <begin position="354"/>
        <end position="367"/>
    </location>
</feature>
<name>A0A914V7Q0_9BILA</name>
<feature type="transmembrane region" description="Helical" evidence="2">
    <location>
        <begin position="148"/>
        <end position="169"/>
    </location>
</feature>
<feature type="compositionally biased region" description="Polar residues" evidence="1">
    <location>
        <begin position="857"/>
        <end position="866"/>
    </location>
</feature>
<feature type="transmembrane region" description="Helical" evidence="2">
    <location>
        <begin position="208"/>
        <end position="230"/>
    </location>
</feature>
<dbReference type="PANTHER" id="PTHR21579">
    <property type="entry name" value="PROTEIN TINCAR"/>
    <property type="match status" value="1"/>
</dbReference>
<feature type="transmembrane region" description="Helical" evidence="2">
    <location>
        <begin position="117"/>
        <end position="142"/>
    </location>
</feature>
<feature type="transmembrane region" description="Helical" evidence="2">
    <location>
        <begin position="288"/>
        <end position="312"/>
    </location>
</feature>
<dbReference type="InterPro" id="IPR053291">
    <property type="entry name" value="Ommatidial_diff-associated"/>
</dbReference>
<feature type="region of interest" description="Disordered" evidence="1">
    <location>
        <begin position="745"/>
        <end position="781"/>
    </location>
</feature>
<feature type="region of interest" description="Disordered" evidence="1">
    <location>
        <begin position="426"/>
        <end position="567"/>
    </location>
</feature>
<reference evidence="4" key="1">
    <citation type="submission" date="2022-11" db="UniProtKB">
        <authorList>
            <consortium name="WormBaseParasite"/>
        </authorList>
    </citation>
    <scope>IDENTIFICATION</scope>
</reference>
<evidence type="ECO:0000313" key="3">
    <source>
        <dbReference type="Proteomes" id="UP000887566"/>
    </source>
</evidence>
<feature type="compositionally biased region" description="Low complexity" evidence="1">
    <location>
        <begin position="487"/>
        <end position="499"/>
    </location>
</feature>
<feature type="region of interest" description="Disordered" evidence="1">
    <location>
        <begin position="664"/>
        <end position="721"/>
    </location>
</feature>
<accession>A0A914V7Q0</accession>
<dbReference type="Proteomes" id="UP000887566">
    <property type="component" value="Unplaced"/>
</dbReference>
<sequence length="888" mass="96864">MRSAGLDVFKCATDRRASLIDGRGQSVYGGRAAAVATKHSSPAHVSDQYRESAPRVVEDRGEFLSTEMDFLYNRGQVLLRNLPMGDSHLQSFRIRADELNALPIGPKLLPILMHARLFGIPLEFANFLLALFAFAVAYPAVFWRANKLFSFVFSVHLLLHMAAAVYGYLGFSIIYRIQETNYLGRQRPSGLGQYLSTSQPIVFYHPHVVLATYIASAIVIYVASIALYGYGYNKFHVNWLALRSRAPAVIANGGGGDLGSPRSESVRRRNHARASAGQLCCDGYGPHISAIVLLLIMVVLKAPTLYALMVLYQNEASPLLLSCIVVDVVYLFAWILLWLALTLKRDWDFTSRQTRGKNARHHHHQRSRQGSPTHKSASELKNALLLMHGEEMYITDDPLTKQSVLRQAQKYGLGPTQEEVYWLKPNLQSSQSPTTRKIPLDESAKNTPEMGRLLSGQPVQQAIHRSDSRDTGSPTVAYQTIGHRPTQQQQLQQQQQQQQRVLASYQRYSDSSPPDDRPRDNVSTFGTLPRGVDPRRPPNGRDTRLSNQGSLVGTEFHYSSRPPLPTTQGMITPDYASIHKAQRAGSAGASSAVIMDGSVPTSSSRDLYARIPQQPINEVADGDPGQMSRGSSYANIPSGYATYASYQRIPQARVIGQAGVPIAQQQQQHRTNGNAYPYGRRPSADGYVPVTNVRQSPQLGERSSAPRTLEQSPYQRATGVKNMSSFSDMQKPLIDGAAVYNVAPGSREATPSSVGGSSTLTRQHQQQQQNQLNNGSSHVTWSGNPLYQASLASSSQADPLCFTPSSTLTSQGSYQLTPTTAGSPSNAVYSTVGNGSYGGNGRMAGKTSSSGHKDDSANFSLTSSNDSGGGGGHRQTPSNGDQYATSIV</sequence>
<feature type="compositionally biased region" description="Polar residues" evidence="1">
    <location>
        <begin position="426"/>
        <end position="435"/>
    </location>
</feature>
<keyword evidence="2" id="KW-0472">Membrane</keyword>
<feature type="region of interest" description="Disordered" evidence="1">
    <location>
        <begin position="354"/>
        <end position="377"/>
    </location>
</feature>
<feature type="region of interest" description="Disordered" evidence="1">
    <location>
        <begin position="833"/>
        <end position="888"/>
    </location>
</feature>
<dbReference type="WBParaSite" id="PSAMB.scaffold1606size29485.g14214.t1">
    <property type="protein sequence ID" value="PSAMB.scaffold1606size29485.g14214.t1"/>
    <property type="gene ID" value="PSAMB.scaffold1606size29485.g14214"/>
</dbReference>
<dbReference type="AlphaFoldDB" id="A0A914V7Q0"/>
<feature type="compositionally biased region" description="Polar residues" evidence="1">
    <location>
        <begin position="705"/>
        <end position="721"/>
    </location>
</feature>
<feature type="compositionally biased region" description="Basic and acidic residues" evidence="1">
    <location>
        <begin position="532"/>
        <end position="544"/>
    </location>
</feature>
<evidence type="ECO:0000256" key="2">
    <source>
        <dbReference type="SAM" id="Phobius"/>
    </source>
</evidence>
<keyword evidence="2" id="KW-0812">Transmembrane</keyword>
<evidence type="ECO:0000313" key="4">
    <source>
        <dbReference type="WBParaSite" id="PSAMB.scaffold1606size29485.g14214.t1"/>
    </source>
</evidence>
<proteinExistence type="predicted"/>
<evidence type="ECO:0000256" key="1">
    <source>
        <dbReference type="SAM" id="MobiDB-lite"/>
    </source>
</evidence>
<feature type="compositionally biased region" description="Polar residues" evidence="1">
    <location>
        <begin position="875"/>
        <end position="888"/>
    </location>
</feature>
<organism evidence="3 4">
    <name type="scientific">Plectus sambesii</name>
    <dbReference type="NCBI Taxonomy" id="2011161"/>
    <lineage>
        <taxon>Eukaryota</taxon>
        <taxon>Metazoa</taxon>
        <taxon>Ecdysozoa</taxon>
        <taxon>Nematoda</taxon>
        <taxon>Chromadorea</taxon>
        <taxon>Plectida</taxon>
        <taxon>Plectina</taxon>
        <taxon>Plectoidea</taxon>
        <taxon>Plectidae</taxon>
        <taxon>Plectus</taxon>
    </lineage>
</organism>
<keyword evidence="3" id="KW-1185">Reference proteome</keyword>